<evidence type="ECO:0000313" key="2">
    <source>
        <dbReference type="EMBL" id="GIH96277.1"/>
    </source>
</evidence>
<evidence type="ECO:0000256" key="1">
    <source>
        <dbReference type="SAM" id="Phobius"/>
    </source>
</evidence>
<proteinExistence type="predicted"/>
<reference evidence="2 3" key="1">
    <citation type="submission" date="2021-01" db="EMBL/GenBank/DDBJ databases">
        <title>Whole genome shotgun sequence of Planobispora siamensis NBRC 107568.</title>
        <authorList>
            <person name="Komaki H."/>
            <person name="Tamura T."/>
        </authorList>
    </citation>
    <scope>NUCLEOTIDE SEQUENCE [LARGE SCALE GENOMIC DNA]</scope>
    <source>
        <strain evidence="2 3">NBRC 107568</strain>
    </source>
</reference>
<accession>A0A8J3SL55</accession>
<gene>
    <name evidence="2" type="ORF">Psi01_69070</name>
</gene>
<evidence type="ECO:0000313" key="3">
    <source>
        <dbReference type="Proteomes" id="UP000619788"/>
    </source>
</evidence>
<dbReference type="RefSeq" id="WP_204068329.1">
    <property type="nucleotide sequence ID" value="NZ_BOOJ01000064.1"/>
</dbReference>
<keyword evidence="1" id="KW-1133">Transmembrane helix</keyword>
<dbReference type="Proteomes" id="UP000619788">
    <property type="component" value="Unassembled WGS sequence"/>
</dbReference>
<keyword evidence="1" id="KW-0812">Transmembrane</keyword>
<name>A0A8J3SL55_9ACTN</name>
<keyword evidence="1" id="KW-0472">Membrane</keyword>
<dbReference type="EMBL" id="BOOJ01000064">
    <property type="protein sequence ID" value="GIH96277.1"/>
    <property type="molecule type" value="Genomic_DNA"/>
</dbReference>
<sequence>MNSPPSPVADSRSALARALIRLVGERDPSRISVAHIRRRIAEVIHDRMARADAGDLPQGVPHGVTAVFIAGARFALFPLLWLSCFYPLDFQKQPPLRCRFTKS</sequence>
<protein>
    <submittedName>
        <fullName evidence="2">Uncharacterized protein</fullName>
    </submittedName>
</protein>
<feature type="transmembrane region" description="Helical" evidence="1">
    <location>
        <begin position="66"/>
        <end position="88"/>
    </location>
</feature>
<comment type="caution">
    <text evidence="2">The sequence shown here is derived from an EMBL/GenBank/DDBJ whole genome shotgun (WGS) entry which is preliminary data.</text>
</comment>
<organism evidence="2 3">
    <name type="scientific">Planobispora siamensis</name>
    <dbReference type="NCBI Taxonomy" id="936338"/>
    <lineage>
        <taxon>Bacteria</taxon>
        <taxon>Bacillati</taxon>
        <taxon>Actinomycetota</taxon>
        <taxon>Actinomycetes</taxon>
        <taxon>Streptosporangiales</taxon>
        <taxon>Streptosporangiaceae</taxon>
        <taxon>Planobispora</taxon>
    </lineage>
</organism>
<keyword evidence="3" id="KW-1185">Reference proteome</keyword>
<dbReference type="AlphaFoldDB" id="A0A8J3SL55"/>